<evidence type="ECO:0000313" key="3">
    <source>
        <dbReference type="Proteomes" id="UP000265875"/>
    </source>
</evidence>
<dbReference type="RefSeq" id="WP_119369243.1">
    <property type="nucleotide sequence ID" value="NZ_QWLL01000015.1"/>
</dbReference>
<organism evidence="2 3">
    <name type="scientific">Pseudomonas monteilii</name>
    <dbReference type="NCBI Taxonomy" id="76759"/>
    <lineage>
        <taxon>Bacteria</taxon>
        <taxon>Pseudomonadati</taxon>
        <taxon>Pseudomonadota</taxon>
        <taxon>Gammaproteobacteria</taxon>
        <taxon>Pseudomonadales</taxon>
        <taxon>Pseudomonadaceae</taxon>
        <taxon>Pseudomonas</taxon>
    </lineage>
</organism>
<proteinExistence type="predicted"/>
<dbReference type="AlphaFoldDB" id="A0A399MAD6"/>
<dbReference type="InterPro" id="IPR046673">
    <property type="entry name" value="ToxA_N"/>
</dbReference>
<dbReference type="EMBL" id="QWLL01000015">
    <property type="protein sequence ID" value="RII78772.1"/>
    <property type="molecule type" value="Genomic_DNA"/>
</dbReference>
<dbReference type="Proteomes" id="UP000265875">
    <property type="component" value="Unassembled WGS sequence"/>
</dbReference>
<keyword evidence="2" id="KW-0808">Transferase</keyword>
<feature type="domain" description="Dermonecrotic toxin N-terminal" evidence="1">
    <location>
        <begin position="19"/>
        <end position="293"/>
    </location>
</feature>
<dbReference type="InterPro" id="IPR029044">
    <property type="entry name" value="Nucleotide-diphossugar_trans"/>
</dbReference>
<dbReference type="InterPro" id="IPR007577">
    <property type="entry name" value="GlycoTrfase_DXD_sugar-bd_CS"/>
</dbReference>
<reference evidence="2 3" key="1">
    <citation type="submission" date="2018-08" db="EMBL/GenBank/DDBJ databases">
        <title>Draft genome sequence of the cyanotroph, Pseudomonas monteilii BCN3.</title>
        <authorList>
            <person name="Jones L.B."/>
            <person name="Kunz D.A."/>
        </authorList>
    </citation>
    <scope>NUCLEOTIDE SEQUENCE [LARGE SCALE GENOMIC DNA]</scope>
    <source>
        <strain evidence="2 3">BCN3</strain>
    </source>
</reference>
<sequence>MPNTQVNAAGVQLVRDHLATLPRPDREAKRAIAAWLATQGVHLDPDLIDVVTLHVHPDGIASYQANVVQRVSLTQAVLMNWQGESSNDFFGGLFRRPWAGRLPGDGPITLVDHLPPQPIYDNGAWYEVFNGLFRRTTPARYDHSTLLDIRADTLQRHIEAIDFHAGYRASLDTYWHAHLSAYRQCCKLNFIAACNKQVAQGQLSDAARKLAWRAADLIPRGKGVRLSTLSIYGYTATDLLYINDTQTDLTLLYAPGNSSPLLEFASENLLKDWVGKTCRDAAGRQALKQHFRLADGPQGIDFSGLDTALEGLGAYPHSHRLPPEHGFFNDDGTWPPRTYVNYRPGKYNPGITGDLFQAMAERQRQRSYDDADFIITSNAQVTKSRWASYLNSTLNLVAPLTFVVPGLAPLLALGGVAQLALGLDQAINGKTLRDKQQGVGNIAYGLLNATPLAAEAVVKGTALFRYQQDSFVLPRQVNDQWGYPLSPVSPPHLPEVGVAPYFHRPVRIAPLADADAAVANSLRRFPRYNGDVDHLIGYYEEVPDYAEVLDLVYDMEADLFITEEGTNEVAPVYYEAEPGTGNMRIVNPEDRPVTDQMRMASLRALGIDVQFPIQLPAPVAQGAHPIPKLISSLWVGDKPLSEGLLDTLATNARTLRNSTYRYRLFLSKANPEAYAQNLRKLHAQAPELQVLTLEDQPFFTYFEQSPHFAQYQAAIDGNGGVATNFASASDVLRYPMLHAEGGLYMDVDDQLLSAAADASPHSAAIDSVDLVTTDDGLLLHPPMHNEKLGMNTLFNTSMIGSHAGNPTLLAISEEMRARYQVNTDFYQARPTLADDPAGFYRYANRLSQLSGPAMFNAVVDRVLPELYRLRQVHNLYMMPRVNSFLYVGQDDFKALQLQRLPLSRLAKVGGLHSWATT</sequence>
<evidence type="ECO:0000259" key="1">
    <source>
        <dbReference type="Pfam" id="PF20178"/>
    </source>
</evidence>
<protein>
    <submittedName>
        <fullName evidence="2">Mannosyltransferase</fullName>
    </submittedName>
</protein>
<dbReference type="GO" id="GO:0016757">
    <property type="term" value="F:glycosyltransferase activity"/>
    <property type="evidence" value="ECO:0007669"/>
    <property type="project" value="UniProtKB-KW"/>
</dbReference>
<accession>A0A399MAD6</accession>
<name>A0A399MAD6_9PSED</name>
<dbReference type="Gene3D" id="3.90.550.20">
    <property type="match status" value="1"/>
</dbReference>
<dbReference type="SUPFAM" id="SSF53448">
    <property type="entry name" value="Nucleotide-diphospho-sugar transferases"/>
    <property type="match status" value="1"/>
</dbReference>
<dbReference type="Pfam" id="PF04488">
    <property type="entry name" value="Gly_transf_sug"/>
    <property type="match status" value="1"/>
</dbReference>
<evidence type="ECO:0000313" key="2">
    <source>
        <dbReference type="EMBL" id="RII78772.1"/>
    </source>
</evidence>
<gene>
    <name evidence="2" type="ORF">D0894_07335</name>
</gene>
<comment type="caution">
    <text evidence="2">The sequence shown here is derived from an EMBL/GenBank/DDBJ whole genome shotgun (WGS) entry which is preliminary data.</text>
</comment>
<keyword evidence="2" id="KW-0328">Glycosyltransferase</keyword>
<dbReference type="Pfam" id="PF20178">
    <property type="entry name" value="ToxA_N"/>
    <property type="match status" value="1"/>
</dbReference>